<keyword evidence="5 7" id="KW-0472">Membrane</keyword>
<feature type="transmembrane region" description="Helical" evidence="7">
    <location>
        <begin position="12"/>
        <end position="36"/>
    </location>
</feature>
<feature type="transmembrane region" description="Helical" evidence="7">
    <location>
        <begin position="188"/>
        <end position="207"/>
    </location>
</feature>
<feature type="transmembrane region" description="Helical" evidence="7">
    <location>
        <begin position="295"/>
        <end position="315"/>
    </location>
</feature>
<feature type="transmembrane region" description="Helical" evidence="7">
    <location>
        <begin position="384"/>
        <end position="403"/>
    </location>
</feature>
<feature type="transmembrane region" description="Helical" evidence="7">
    <location>
        <begin position="85"/>
        <end position="104"/>
    </location>
</feature>
<feature type="transmembrane region" description="Helical" evidence="7">
    <location>
        <begin position="321"/>
        <end position="342"/>
    </location>
</feature>
<dbReference type="GO" id="GO:0016020">
    <property type="term" value="C:membrane"/>
    <property type="evidence" value="ECO:0007669"/>
    <property type="project" value="UniProtKB-SubCell"/>
</dbReference>
<dbReference type="SUPFAM" id="SSF103473">
    <property type="entry name" value="MFS general substrate transporter"/>
    <property type="match status" value="1"/>
</dbReference>
<dbReference type="PANTHER" id="PTHR23504">
    <property type="entry name" value="MAJOR FACILITATOR SUPERFAMILY DOMAIN-CONTAINING PROTEIN 10"/>
    <property type="match status" value="1"/>
</dbReference>
<dbReference type="InterPro" id="IPR020846">
    <property type="entry name" value="MFS_dom"/>
</dbReference>
<dbReference type="Proteomes" id="UP000235616">
    <property type="component" value="Unassembled WGS sequence"/>
</dbReference>
<evidence type="ECO:0000256" key="7">
    <source>
        <dbReference type="SAM" id="Phobius"/>
    </source>
</evidence>
<feature type="compositionally biased region" description="Basic and acidic residues" evidence="6">
    <location>
        <begin position="430"/>
        <end position="441"/>
    </location>
</feature>
<evidence type="ECO:0000313" key="9">
    <source>
        <dbReference type="EMBL" id="PMS19672.1"/>
    </source>
</evidence>
<dbReference type="Gene3D" id="1.20.1250.20">
    <property type="entry name" value="MFS general substrate transporter like domains"/>
    <property type="match status" value="1"/>
</dbReference>
<comment type="caution">
    <text evidence="9">The sequence shown here is derived from an EMBL/GenBank/DDBJ whole genome shotgun (WGS) entry which is preliminary data.</text>
</comment>
<organism evidence="9 10">
    <name type="scientific">Trinickia dabaoshanensis</name>
    <dbReference type="NCBI Taxonomy" id="564714"/>
    <lineage>
        <taxon>Bacteria</taxon>
        <taxon>Pseudomonadati</taxon>
        <taxon>Pseudomonadota</taxon>
        <taxon>Betaproteobacteria</taxon>
        <taxon>Burkholderiales</taxon>
        <taxon>Burkholderiaceae</taxon>
        <taxon>Trinickia</taxon>
    </lineage>
</organism>
<evidence type="ECO:0000256" key="6">
    <source>
        <dbReference type="SAM" id="MobiDB-lite"/>
    </source>
</evidence>
<feature type="transmembrane region" description="Helical" evidence="7">
    <location>
        <begin position="266"/>
        <end position="288"/>
    </location>
</feature>
<sequence>MTVRPAVRTLQWQVFCPLLLAMFSIAVGYGFLLPILPRVLARIVATADPATLSRHTGLLTGTYTLSLFLFAPLWGRFADRHGQRLAMLVGLTGFAATLALFAAVNSLPFLYLERALGGLFASSIAPAVYAFVGEYAPSKEWRARRFALLNIAGASGFLVGPMLGSLTMHLAHADTPRIGEPLACWPPFVMASALAFSVALSVWALVPGTREDRSDRPDAGSQPEGRTALPRLLAISFVTAAAVGEFEVGLSLRGTQKLGLSIGEIGFMFTECSLVMLAVQSAVFSPLVKPELTRWFLTPALLVLAAGLAAVPLATGRLTTAGAVAVVAGSAGIVSPIATYWISLAAGERQGAALGWQTSAASLGQAAGSAGGGLLFGIPTIPDAPSMLTAIVVLAGLVASVRVPHLLAKAVSTGCGDLSDDSLEAQGSGDVRRTRSGKQTE</sequence>
<keyword evidence="2" id="KW-0813">Transport</keyword>
<accession>A0A2N7VR97</accession>
<dbReference type="AlphaFoldDB" id="A0A2N7VR97"/>
<feature type="region of interest" description="Disordered" evidence="6">
    <location>
        <begin position="422"/>
        <end position="441"/>
    </location>
</feature>
<dbReference type="InterPro" id="IPR011701">
    <property type="entry name" value="MFS"/>
</dbReference>
<dbReference type="PROSITE" id="PS50850">
    <property type="entry name" value="MFS"/>
    <property type="match status" value="1"/>
</dbReference>
<feature type="transmembrane region" description="Helical" evidence="7">
    <location>
        <begin position="148"/>
        <end position="168"/>
    </location>
</feature>
<evidence type="ECO:0000256" key="1">
    <source>
        <dbReference type="ARBA" id="ARBA00004141"/>
    </source>
</evidence>
<dbReference type="Pfam" id="PF07690">
    <property type="entry name" value="MFS_1"/>
    <property type="match status" value="1"/>
</dbReference>
<dbReference type="RefSeq" id="WP_102645746.1">
    <property type="nucleotide sequence ID" value="NZ_PNYA01000010.1"/>
</dbReference>
<feature type="transmembrane region" description="Helical" evidence="7">
    <location>
        <begin position="56"/>
        <end position="73"/>
    </location>
</feature>
<keyword evidence="10" id="KW-1185">Reference proteome</keyword>
<name>A0A2N7VR97_9BURK</name>
<feature type="transmembrane region" description="Helical" evidence="7">
    <location>
        <begin position="116"/>
        <end position="136"/>
    </location>
</feature>
<gene>
    <name evidence="9" type="ORF">C0Z18_12535</name>
</gene>
<dbReference type="PRINTS" id="PR01035">
    <property type="entry name" value="TCRTETA"/>
</dbReference>
<evidence type="ECO:0000256" key="4">
    <source>
        <dbReference type="ARBA" id="ARBA00022989"/>
    </source>
</evidence>
<protein>
    <submittedName>
        <fullName evidence="9">MFS transporter</fullName>
    </submittedName>
</protein>
<dbReference type="OrthoDB" id="65739at2"/>
<dbReference type="GO" id="GO:0022857">
    <property type="term" value="F:transmembrane transporter activity"/>
    <property type="evidence" value="ECO:0007669"/>
    <property type="project" value="InterPro"/>
</dbReference>
<feature type="domain" description="Major facilitator superfamily (MFS) profile" evidence="8">
    <location>
        <begin position="14"/>
        <end position="407"/>
    </location>
</feature>
<dbReference type="InterPro" id="IPR001958">
    <property type="entry name" value="Tet-R_TetA/multi-R_MdtG-like"/>
</dbReference>
<evidence type="ECO:0000256" key="5">
    <source>
        <dbReference type="ARBA" id="ARBA00023136"/>
    </source>
</evidence>
<evidence type="ECO:0000256" key="3">
    <source>
        <dbReference type="ARBA" id="ARBA00022692"/>
    </source>
</evidence>
<keyword evidence="4 7" id="KW-1133">Transmembrane helix</keyword>
<evidence type="ECO:0000256" key="2">
    <source>
        <dbReference type="ARBA" id="ARBA00022448"/>
    </source>
</evidence>
<proteinExistence type="predicted"/>
<dbReference type="PANTHER" id="PTHR23504:SF15">
    <property type="entry name" value="MAJOR FACILITATOR SUPERFAMILY (MFS) PROFILE DOMAIN-CONTAINING PROTEIN"/>
    <property type="match status" value="1"/>
</dbReference>
<dbReference type="EMBL" id="PNYA01000010">
    <property type="protein sequence ID" value="PMS19672.1"/>
    <property type="molecule type" value="Genomic_DNA"/>
</dbReference>
<evidence type="ECO:0000259" key="8">
    <source>
        <dbReference type="PROSITE" id="PS50850"/>
    </source>
</evidence>
<dbReference type="InterPro" id="IPR036259">
    <property type="entry name" value="MFS_trans_sf"/>
</dbReference>
<evidence type="ECO:0000313" key="10">
    <source>
        <dbReference type="Proteomes" id="UP000235616"/>
    </source>
</evidence>
<keyword evidence="3 7" id="KW-0812">Transmembrane</keyword>
<reference evidence="9 10" key="1">
    <citation type="submission" date="2018-01" db="EMBL/GenBank/DDBJ databases">
        <title>Whole genome analyses suggest that Burkholderia sensu lato contains two further novel genera in the rhizoxinica-symbiotica group Mycetohabitans gen. nov., and Trinickia gen. nov.: implications for the evolution of diazotrophy and nodulation in the Burkholderiaceae.</title>
        <authorList>
            <person name="Estrada-de los Santos P."/>
            <person name="Palmer M."/>
            <person name="Chavez-Ramirez B."/>
            <person name="Beukes C."/>
            <person name="Steenkamp E.T."/>
            <person name="Hirsch A.M."/>
            <person name="Manyaka P."/>
            <person name="Maluk M."/>
            <person name="Lafos M."/>
            <person name="Crook M."/>
            <person name="Gross E."/>
            <person name="Simon M.F."/>
            <person name="Bueno dos Reis Junior F."/>
            <person name="Poole P.S."/>
            <person name="Venter S.N."/>
            <person name="James E.K."/>
        </authorList>
    </citation>
    <scope>NUCLEOTIDE SEQUENCE [LARGE SCALE GENOMIC DNA]</scope>
    <source>
        <strain evidence="9 10">GIMN1.004</strain>
    </source>
</reference>
<comment type="subcellular location">
    <subcellularLocation>
        <location evidence="1">Membrane</location>
        <topology evidence="1">Multi-pass membrane protein</topology>
    </subcellularLocation>
</comment>